<dbReference type="SUPFAM" id="SSF51445">
    <property type="entry name" value="(Trans)glycosidases"/>
    <property type="match status" value="1"/>
</dbReference>
<keyword evidence="2" id="KW-0378">Hydrolase</keyword>
<dbReference type="AlphaFoldDB" id="A0A8D8TT61"/>
<dbReference type="CDD" id="cd06592">
    <property type="entry name" value="GH31_NET37"/>
    <property type="match status" value="1"/>
</dbReference>
<feature type="domain" description="Glycosyl hydrolase family 31 C-terminal" evidence="4">
    <location>
        <begin position="505"/>
        <end position="585"/>
    </location>
</feature>
<feature type="domain" description="Glycoside hydrolase family 31 TIM barrel" evidence="3">
    <location>
        <begin position="396"/>
        <end position="486"/>
    </location>
</feature>
<evidence type="ECO:0000259" key="4">
    <source>
        <dbReference type="Pfam" id="PF21365"/>
    </source>
</evidence>
<organism evidence="5">
    <name type="scientific">Cacopsylla melanoneura</name>
    <dbReference type="NCBI Taxonomy" id="428564"/>
    <lineage>
        <taxon>Eukaryota</taxon>
        <taxon>Metazoa</taxon>
        <taxon>Ecdysozoa</taxon>
        <taxon>Arthropoda</taxon>
        <taxon>Hexapoda</taxon>
        <taxon>Insecta</taxon>
        <taxon>Pterygota</taxon>
        <taxon>Neoptera</taxon>
        <taxon>Paraneoptera</taxon>
        <taxon>Hemiptera</taxon>
        <taxon>Sternorrhyncha</taxon>
        <taxon>Psylloidea</taxon>
        <taxon>Psyllidae</taxon>
        <taxon>Psyllinae</taxon>
        <taxon>Cacopsylla</taxon>
    </lineage>
</organism>
<accession>A0A8D8TT61</accession>
<name>A0A8D8TT61_9HEMI</name>
<dbReference type="EMBL" id="HBUF01304464">
    <property type="protein sequence ID" value="CAG6691732.1"/>
    <property type="molecule type" value="Transcribed_RNA"/>
</dbReference>
<evidence type="ECO:0000259" key="3">
    <source>
        <dbReference type="Pfam" id="PF01055"/>
    </source>
</evidence>
<dbReference type="Pfam" id="PF21365">
    <property type="entry name" value="Glyco_hydro_31_3rd"/>
    <property type="match status" value="1"/>
</dbReference>
<comment type="similarity">
    <text evidence="1 2">Belongs to the glycosyl hydrolase 31 family.</text>
</comment>
<dbReference type="InterPro" id="IPR048395">
    <property type="entry name" value="Glyco_hydro_31_C"/>
</dbReference>
<evidence type="ECO:0000256" key="1">
    <source>
        <dbReference type="ARBA" id="ARBA00007806"/>
    </source>
</evidence>
<dbReference type="PANTHER" id="PTHR43053">
    <property type="entry name" value="GLYCOSIDASE FAMILY 31"/>
    <property type="match status" value="1"/>
</dbReference>
<protein>
    <submittedName>
        <fullName evidence="5">Uncharacterized family 31 glucosidase KIAA1161</fullName>
    </submittedName>
</protein>
<keyword evidence="2" id="KW-0326">Glycosidase</keyword>
<dbReference type="InterPro" id="IPR013780">
    <property type="entry name" value="Glyco_hydro_b"/>
</dbReference>
<evidence type="ECO:0000313" key="5">
    <source>
        <dbReference type="EMBL" id="CAG6691732.1"/>
    </source>
</evidence>
<proteinExistence type="inferred from homology"/>
<dbReference type="GO" id="GO:0005975">
    <property type="term" value="P:carbohydrate metabolic process"/>
    <property type="evidence" value="ECO:0007669"/>
    <property type="project" value="InterPro"/>
</dbReference>
<dbReference type="PANTHER" id="PTHR43053:SF6">
    <property type="entry name" value="SITS-BINDING PROTEIN"/>
    <property type="match status" value="1"/>
</dbReference>
<feature type="domain" description="Glycoside hydrolase family 31 TIM barrel" evidence="3">
    <location>
        <begin position="194"/>
        <end position="348"/>
    </location>
</feature>
<dbReference type="SUPFAM" id="SSF51011">
    <property type="entry name" value="Glycosyl hydrolase domain"/>
    <property type="match status" value="1"/>
</dbReference>
<dbReference type="Gene3D" id="2.60.40.1180">
    <property type="entry name" value="Golgi alpha-mannosidase II"/>
    <property type="match status" value="1"/>
</dbReference>
<evidence type="ECO:0000256" key="2">
    <source>
        <dbReference type="RuleBase" id="RU361185"/>
    </source>
</evidence>
<dbReference type="InterPro" id="IPR017853">
    <property type="entry name" value="GH"/>
</dbReference>
<dbReference type="Gene3D" id="3.20.20.80">
    <property type="entry name" value="Glycosidases"/>
    <property type="match status" value="2"/>
</dbReference>
<dbReference type="InterPro" id="IPR000322">
    <property type="entry name" value="Glyco_hydro_31_TIM"/>
</dbReference>
<dbReference type="InterPro" id="IPR050985">
    <property type="entry name" value="Alpha-glycosidase_related"/>
</dbReference>
<sequence length="602" mass="69139">MEWIHKARFYLKAEKNQSDLRCYRITWLSLPNSSYDPTDCFEEGGPYGHWYGGGRTLGMAWPVELGRVEMSPFVTGYIGRQRWGATLRRYFLSSMGVAILVDPDTSLYVSINDQVNPNKLCLQAKNDDFAYYKNSNRNPSLNYTICVSSNIKTLHSELSRKSLWDQRSEWQESVDNKEIDSLLIEPVYQIASQDQNLTEATVQNYTENIIALGFLKQGHVLLNEHWQPHVGDFKFDPVRFSTMKDTIRMIHRRGFRITLSVQPFIETESENFPHTVKENMLITERGSDKRIPALTRYKSLLSAGMFDVTSNKTVHWLQSKLRQLVAEYNIDSFFLDLGTAYDMPRYHAFKRNLSNPDEFKTQFVDHLIRSVNISGLSGAIYRPPAPVFVSLPVLPSTWESLQLIIPTALTYGIIGYPFLLPGPVGGDYSLESTVPSKEAWLPDKELYIRWLQLSTFLPVIRYSHLPSEYTTDKMVLDLARNLTRLRENTINELLLKYKKEALLTGAPLIRPLWMLDPSDSNCYTVSNEFLIGEELLVAPILNPGTFERELYLPAGFWRDGIDGSKKRGPITLPHYRVQLHEIAYFRKIPENAAGVKRVNPTP</sequence>
<reference evidence="5" key="1">
    <citation type="submission" date="2021-05" db="EMBL/GenBank/DDBJ databases">
        <authorList>
            <person name="Alioto T."/>
            <person name="Alioto T."/>
            <person name="Gomez Garrido J."/>
        </authorList>
    </citation>
    <scope>NUCLEOTIDE SEQUENCE</scope>
</reference>
<dbReference type="GO" id="GO:0004553">
    <property type="term" value="F:hydrolase activity, hydrolyzing O-glycosyl compounds"/>
    <property type="evidence" value="ECO:0007669"/>
    <property type="project" value="InterPro"/>
</dbReference>
<dbReference type="Pfam" id="PF01055">
    <property type="entry name" value="Glyco_hydro_31_2nd"/>
    <property type="match status" value="2"/>
</dbReference>